<dbReference type="KEGG" id="tng:GSTEN00030192G001"/>
<evidence type="ECO:0000256" key="1">
    <source>
        <dbReference type="ARBA" id="ARBA00004370"/>
    </source>
</evidence>
<dbReference type="GO" id="GO:0007156">
    <property type="term" value="P:homophilic cell adhesion via plasma membrane adhesion molecules"/>
    <property type="evidence" value="ECO:0007669"/>
    <property type="project" value="InterPro"/>
</dbReference>
<protein>
    <submittedName>
        <fullName evidence="4">(spotted green pufferfish) hypothetical protein</fullName>
    </submittedName>
</protein>
<proteinExistence type="predicted"/>
<name>Q4RRF2_TETNG</name>
<organism evidence="4">
    <name type="scientific">Tetraodon nigroviridis</name>
    <name type="common">Spotted green pufferfish</name>
    <name type="synonym">Chelonodon nigroviridis</name>
    <dbReference type="NCBI Taxonomy" id="99883"/>
    <lineage>
        <taxon>Eukaryota</taxon>
        <taxon>Metazoa</taxon>
        <taxon>Chordata</taxon>
        <taxon>Craniata</taxon>
        <taxon>Vertebrata</taxon>
        <taxon>Euteleostomi</taxon>
        <taxon>Actinopterygii</taxon>
        <taxon>Neopterygii</taxon>
        <taxon>Teleostei</taxon>
        <taxon>Neoteleostei</taxon>
        <taxon>Acanthomorphata</taxon>
        <taxon>Eupercaria</taxon>
        <taxon>Tetraodontiformes</taxon>
        <taxon>Tetradontoidea</taxon>
        <taxon>Tetraodontidae</taxon>
        <taxon>Tetraodon</taxon>
    </lineage>
</organism>
<dbReference type="CDD" id="cd11304">
    <property type="entry name" value="Cadherin_repeat"/>
    <property type="match status" value="1"/>
</dbReference>
<dbReference type="GO" id="GO:0005509">
    <property type="term" value="F:calcium ion binding"/>
    <property type="evidence" value="ECO:0007669"/>
    <property type="project" value="InterPro"/>
</dbReference>
<sequence>MVLGTLELQLDEEQPAGTVVGDISAGLPPGVTATLFFISDHEGTGVSTDLHIDESTGIIQTAKILDREVRDRYNFIAVTMTGVTL</sequence>
<evidence type="ECO:0000259" key="3">
    <source>
        <dbReference type="Pfam" id="PF00028"/>
    </source>
</evidence>
<dbReference type="SUPFAM" id="SSF49313">
    <property type="entry name" value="Cadherin-like"/>
    <property type="match status" value="1"/>
</dbReference>
<reference evidence="4" key="1">
    <citation type="journal article" date="2004" name="Nature">
        <title>Genome duplication in the teleost fish Tetraodon nigroviridis reveals the early vertebrate proto-karyotype.</title>
        <authorList>
            <person name="Jaillon O."/>
            <person name="Aury J.-M."/>
            <person name="Brunet F."/>
            <person name="Petit J.-L."/>
            <person name="Stange-Thomann N."/>
            <person name="Mauceli E."/>
            <person name="Bouneau L."/>
            <person name="Fischer C."/>
            <person name="Ozouf-Costaz C."/>
            <person name="Bernot A."/>
            <person name="Nicaud S."/>
            <person name="Jaffe D."/>
            <person name="Fisher S."/>
            <person name="Lutfalla G."/>
            <person name="Dossat C."/>
            <person name="Segurens B."/>
            <person name="Dasilva C."/>
            <person name="Salanoubat M."/>
            <person name="Levy M."/>
            <person name="Boudet N."/>
            <person name="Castellano S."/>
            <person name="Anthouard V."/>
            <person name="Jubin C."/>
            <person name="Castelli V."/>
            <person name="Katinka M."/>
            <person name="Vacherie B."/>
            <person name="Biemont C."/>
            <person name="Skalli Z."/>
            <person name="Cattolico L."/>
            <person name="Poulain J."/>
            <person name="De Berardinis V."/>
            <person name="Cruaud C."/>
            <person name="Duprat S."/>
            <person name="Brottier P."/>
            <person name="Coutanceau J.-P."/>
            <person name="Gouzy J."/>
            <person name="Parra G."/>
            <person name="Lardier G."/>
            <person name="Chapple C."/>
            <person name="McKernan K.J."/>
            <person name="McEwan P."/>
            <person name="Bosak S."/>
            <person name="Kellis M."/>
            <person name="Volff J.-N."/>
            <person name="Guigo R."/>
            <person name="Zody M.C."/>
            <person name="Mesirov J."/>
            <person name="Lindblad-Toh K."/>
            <person name="Birren B."/>
            <person name="Nusbaum C."/>
            <person name="Kahn D."/>
            <person name="Robinson-Rechavi M."/>
            <person name="Laudet V."/>
            <person name="Schachter V."/>
            <person name="Quetier F."/>
            <person name="Saurin W."/>
            <person name="Scarpelli C."/>
            <person name="Wincker P."/>
            <person name="Lander E.S."/>
            <person name="Weissenbach J."/>
            <person name="Roest Crollius H."/>
        </authorList>
    </citation>
    <scope>NUCLEOTIDE SEQUENCE [LARGE SCALE GENOMIC DNA]</scope>
</reference>
<reference evidence="4" key="2">
    <citation type="submission" date="2004-02" db="EMBL/GenBank/DDBJ databases">
        <authorList>
            <consortium name="Genoscope"/>
            <consortium name="Whitehead Institute Centre for Genome Research"/>
        </authorList>
    </citation>
    <scope>NUCLEOTIDE SEQUENCE</scope>
</reference>
<feature type="domain" description="Cadherin" evidence="3">
    <location>
        <begin position="9"/>
        <end position="78"/>
    </location>
</feature>
<comment type="caution">
    <text evidence="4">The sequence shown here is derived from an EMBL/GenBank/DDBJ whole genome shotgun (WGS) entry which is preliminary data.</text>
</comment>
<dbReference type="AlphaFoldDB" id="Q4RRF2"/>
<dbReference type="InterPro" id="IPR015919">
    <property type="entry name" value="Cadherin-like_sf"/>
</dbReference>
<keyword evidence="2" id="KW-0472">Membrane</keyword>
<dbReference type="Gene3D" id="2.60.40.60">
    <property type="entry name" value="Cadherins"/>
    <property type="match status" value="1"/>
</dbReference>
<gene>
    <name evidence="4" type="ORF">GSTENG00030192001</name>
</gene>
<dbReference type="Pfam" id="PF00028">
    <property type="entry name" value="Cadherin"/>
    <property type="match status" value="1"/>
</dbReference>
<accession>Q4RRF2</accession>
<dbReference type="EMBL" id="CAAE01015002">
    <property type="protein sequence ID" value="CAG09030.1"/>
    <property type="molecule type" value="Genomic_DNA"/>
</dbReference>
<dbReference type="InterPro" id="IPR002126">
    <property type="entry name" value="Cadherin-like_dom"/>
</dbReference>
<dbReference type="GO" id="GO:0016020">
    <property type="term" value="C:membrane"/>
    <property type="evidence" value="ECO:0007669"/>
    <property type="project" value="UniProtKB-SubCell"/>
</dbReference>
<evidence type="ECO:0000256" key="2">
    <source>
        <dbReference type="ARBA" id="ARBA00023136"/>
    </source>
</evidence>
<evidence type="ECO:0000313" key="4">
    <source>
        <dbReference type="EMBL" id="CAG09030.1"/>
    </source>
</evidence>
<comment type="subcellular location">
    <subcellularLocation>
        <location evidence="1">Membrane</location>
    </subcellularLocation>
</comment>
<dbReference type="OrthoDB" id="10430064at2759"/>